<reference evidence="1 2" key="1">
    <citation type="submission" date="2019-10" db="EMBL/GenBank/DDBJ databases">
        <title>Assembly and Annotation for the nematode Trichostrongylus colubriformis.</title>
        <authorList>
            <person name="Martin J."/>
        </authorList>
    </citation>
    <scope>NUCLEOTIDE SEQUENCE [LARGE SCALE GENOMIC DNA]</scope>
    <source>
        <strain evidence="1">G859</strain>
        <tissue evidence="1">Whole worm</tissue>
    </source>
</reference>
<organism evidence="1 2">
    <name type="scientific">Trichostrongylus colubriformis</name>
    <name type="common">Black scour worm</name>
    <dbReference type="NCBI Taxonomy" id="6319"/>
    <lineage>
        <taxon>Eukaryota</taxon>
        <taxon>Metazoa</taxon>
        <taxon>Ecdysozoa</taxon>
        <taxon>Nematoda</taxon>
        <taxon>Chromadorea</taxon>
        <taxon>Rhabditida</taxon>
        <taxon>Rhabditina</taxon>
        <taxon>Rhabditomorpha</taxon>
        <taxon>Strongyloidea</taxon>
        <taxon>Trichostrongylidae</taxon>
        <taxon>Trichostrongylus</taxon>
    </lineage>
</organism>
<comment type="caution">
    <text evidence="1">The sequence shown here is derived from an EMBL/GenBank/DDBJ whole genome shotgun (WGS) entry which is preliminary data.</text>
</comment>
<evidence type="ECO:0000313" key="1">
    <source>
        <dbReference type="EMBL" id="KAK5971598.1"/>
    </source>
</evidence>
<proteinExistence type="predicted"/>
<sequence>ELPRAFSAIHRRLTSRVHPKRWRNATIGAPCSCGVSKEAFDFIGGPDPLDLRQKARKVLLKSRRGETHNPEFVHIWIHSSNFDLEGDLRDTVIDQLPRQDSLQDGRSVAMLPQTDVLVGFVF</sequence>
<dbReference type="Proteomes" id="UP001331761">
    <property type="component" value="Unassembled WGS sequence"/>
</dbReference>
<accession>A0AAN8IIH1</accession>
<keyword evidence="2" id="KW-1185">Reference proteome</keyword>
<feature type="non-terminal residue" evidence="1">
    <location>
        <position position="1"/>
    </location>
</feature>
<name>A0AAN8IIH1_TRICO</name>
<evidence type="ECO:0000313" key="2">
    <source>
        <dbReference type="Proteomes" id="UP001331761"/>
    </source>
</evidence>
<dbReference type="EMBL" id="WIXE01017610">
    <property type="protein sequence ID" value="KAK5971598.1"/>
    <property type="molecule type" value="Genomic_DNA"/>
</dbReference>
<protein>
    <submittedName>
        <fullName evidence="1">Uncharacterized protein</fullName>
    </submittedName>
</protein>
<gene>
    <name evidence="1" type="ORF">GCK32_012733</name>
</gene>
<dbReference type="AlphaFoldDB" id="A0AAN8IIH1"/>